<dbReference type="UniPathway" id="UPA00299"/>
<reference evidence="5 6" key="1">
    <citation type="submission" date="2016-01" db="EMBL/GenBank/DDBJ databases">
        <title>Complete genome and mega plasmid sequence of Sphingomonas panacis DCY99 elicits systemic resistance in rice to Xanthomonas oryzae.</title>
        <authorList>
            <person name="Kim Y.J."/>
            <person name="Yang D.C."/>
            <person name="Sing P."/>
        </authorList>
    </citation>
    <scope>NUCLEOTIDE SEQUENCE [LARGE SCALE GENOMIC DNA]</scope>
    <source>
        <strain evidence="5 6">DCY99</strain>
    </source>
</reference>
<dbReference type="GO" id="GO:0005992">
    <property type="term" value="P:trehalose biosynthetic process"/>
    <property type="evidence" value="ECO:0007669"/>
    <property type="project" value="UniProtKB-UniPathway"/>
</dbReference>
<dbReference type="SUPFAM" id="SSF56784">
    <property type="entry name" value="HAD-like"/>
    <property type="match status" value="1"/>
</dbReference>
<dbReference type="OrthoDB" id="9814913at2"/>
<dbReference type="Gene3D" id="3.30.70.1020">
    <property type="entry name" value="Trehalose-6-phosphate phosphatase related protein, domain 2"/>
    <property type="match status" value="1"/>
</dbReference>
<evidence type="ECO:0000256" key="2">
    <source>
        <dbReference type="ARBA" id="ARBA00008770"/>
    </source>
</evidence>
<accession>A0A1B3Z9B2</accession>
<evidence type="ECO:0000313" key="5">
    <source>
        <dbReference type="EMBL" id="AOH83989.1"/>
    </source>
</evidence>
<comment type="catalytic activity">
    <reaction evidence="4">
        <text>alpha,alpha-trehalose 6-phosphate + H2O = alpha,alpha-trehalose + phosphate</text>
        <dbReference type="Rhea" id="RHEA:23420"/>
        <dbReference type="ChEBI" id="CHEBI:15377"/>
        <dbReference type="ChEBI" id="CHEBI:16551"/>
        <dbReference type="ChEBI" id="CHEBI:43474"/>
        <dbReference type="ChEBI" id="CHEBI:58429"/>
        <dbReference type="EC" id="3.1.3.12"/>
    </reaction>
</comment>
<sequence length="251" mass="25922">MSAATDAVTLPAPPPTLLESASLFLDFDGTLVDLADRPDSVAVDTDLTDLLAALARRLEGRVAVVSGRSIAQIDALLGPVAHTLAVSGSHGCEHRWHGIVAQPERPASLTDVAAAMHAAAAGRGGVIVEAKSFGVALHYRLAPAFAAEALGLAETLATRHDLAIQHGKMMVELRVPGSDKGVAVARLMQRPDMAGTTPIFIGDDLTDEPAFVAARDAGGHAILVGDARASAADYGLPDPAAVRAWLQEKIA</sequence>
<comment type="pathway">
    <text evidence="1 4">Glycan biosynthesis; trehalose biosynthesis.</text>
</comment>
<dbReference type="InterPro" id="IPR006379">
    <property type="entry name" value="HAD-SF_hydro_IIB"/>
</dbReference>
<dbReference type="GO" id="GO:0046872">
    <property type="term" value="F:metal ion binding"/>
    <property type="evidence" value="ECO:0007669"/>
    <property type="project" value="UniProtKB-KW"/>
</dbReference>
<dbReference type="InterPro" id="IPR023214">
    <property type="entry name" value="HAD_sf"/>
</dbReference>
<dbReference type="STRING" id="1560345.AWL63_08425"/>
<dbReference type="RefSeq" id="WP_069204556.1">
    <property type="nucleotide sequence ID" value="NZ_CP014168.1"/>
</dbReference>
<comment type="cofactor">
    <cofactor evidence="4">
        <name>Mg(2+)</name>
        <dbReference type="ChEBI" id="CHEBI:18420"/>
    </cofactor>
</comment>
<dbReference type="EMBL" id="CP014168">
    <property type="protein sequence ID" value="AOH83989.1"/>
    <property type="molecule type" value="Genomic_DNA"/>
</dbReference>
<comment type="function">
    <text evidence="4">Removes the phosphate from trehalose 6-phosphate to produce free trehalose.</text>
</comment>
<protein>
    <recommendedName>
        <fullName evidence="4">Trehalose 6-phosphate phosphatase</fullName>
        <ecNumber evidence="4">3.1.3.12</ecNumber>
    </recommendedName>
</protein>
<dbReference type="Gene3D" id="3.40.50.1000">
    <property type="entry name" value="HAD superfamily/HAD-like"/>
    <property type="match status" value="1"/>
</dbReference>
<keyword evidence="4" id="KW-0460">Magnesium</keyword>
<dbReference type="InterPro" id="IPR044651">
    <property type="entry name" value="OTSB-like"/>
</dbReference>
<dbReference type="KEGG" id="span:AWL63_08425"/>
<dbReference type="NCBIfam" id="TIGR00685">
    <property type="entry name" value="T6PP"/>
    <property type="match status" value="1"/>
</dbReference>
<keyword evidence="6" id="KW-1185">Reference proteome</keyword>
<dbReference type="Proteomes" id="UP000094256">
    <property type="component" value="Chromosome"/>
</dbReference>
<comment type="similarity">
    <text evidence="2 4">Belongs to the trehalose phosphatase family.</text>
</comment>
<evidence type="ECO:0000256" key="4">
    <source>
        <dbReference type="RuleBase" id="RU361117"/>
    </source>
</evidence>
<dbReference type="AlphaFoldDB" id="A0A1B3Z9B2"/>
<dbReference type="PANTHER" id="PTHR43768:SF3">
    <property type="entry name" value="TREHALOSE 6-PHOSPHATE PHOSPHATASE"/>
    <property type="match status" value="1"/>
</dbReference>
<evidence type="ECO:0000256" key="1">
    <source>
        <dbReference type="ARBA" id="ARBA00005199"/>
    </source>
</evidence>
<dbReference type="GO" id="GO:0004805">
    <property type="term" value="F:trehalose-phosphatase activity"/>
    <property type="evidence" value="ECO:0007669"/>
    <property type="project" value="UniProtKB-EC"/>
</dbReference>
<dbReference type="Pfam" id="PF02358">
    <property type="entry name" value="Trehalose_PPase"/>
    <property type="match status" value="1"/>
</dbReference>
<keyword evidence="3 4" id="KW-0378">Hydrolase</keyword>
<evidence type="ECO:0000256" key="3">
    <source>
        <dbReference type="ARBA" id="ARBA00022801"/>
    </source>
</evidence>
<gene>
    <name evidence="5" type="ORF">AWL63_08425</name>
</gene>
<dbReference type="InterPro" id="IPR003337">
    <property type="entry name" value="Trehalose_PPase"/>
</dbReference>
<evidence type="ECO:0000313" key="6">
    <source>
        <dbReference type="Proteomes" id="UP000094256"/>
    </source>
</evidence>
<proteinExistence type="inferred from homology"/>
<dbReference type="CDD" id="cd01627">
    <property type="entry name" value="HAD_TPP"/>
    <property type="match status" value="1"/>
</dbReference>
<dbReference type="PANTHER" id="PTHR43768">
    <property type="entry name" value="TREHALOSE 6-PHOSPHATE PHOSPHATASE"/>
    <property type="match status" value="1"/>
</dbReference>
<name>A0A1B3Z9B2_9SPHN</name>
<organism evidence="5 6">
    <name type="scientific">Sphingomonas panacis</name>
    <dbReference type="NCBI Taxonomy" id="1560345"/>
    <lineage>
        <taxon>Bacteria</taxon>
        <taxon>Pseudomonadati</taxon>
        <taxon>Pseudomonadota</taxon>
        <taxon>Alphaproteobacteria</taxon>
        <taxon>Sphingomonadales</taxon>
        <taxon>Sphingomonadaceae</taxon>
        <taxon>Sphingomonas</taxon>
    </lineage>
</organism>
<keyword evidence="4" id="KW-0479">Metal-binding</keyword>
<dbReference type="InterPro" id="IPR036412">
    <property type="entry name" value="HAD-like_sf"/>
</dbReference>
<dbReference type="EC" id="3.1.3.12" evidence="4"/>
<dbReference type="NCBIfam" id="TIGR01484">
    <property type="entry name" value="HAD-SF-IIB"/>
    <property type="match status" value="1"/>
</dbReference>